<reference evidence="2" key="2">
    <citation type="journal article" date="2015" name="Fish Shellfish Immunol.">
        <title>Early steps in the European eel (Anguilla anguilla)-Vibrio vulnificus interaction in the gills: Role of the RtxA13 toxin.</title>
        <authorList>
            <person name="Callol A."/>
            <person name="Pajuelo D."/>
            <person name="Ebbesson L."/>
            <person name="Teles M."/>
            <person name="MacKenzie S."/>
            <person name="Amaro C."/>
        </authorList>
    </citation>
    <scope>NUCLEOTIDE SEQUENCE</scope>
</reference>
<dbReference type="AlphaFoldDB" id="A0A0E9WQN5"/>
<protein>
    <recommendedName>
        <fullName evidence="3">Secreted protein</fullName>
    </recommendedName>
</protein>
<proteinExistence type="predicted"/>
<evidence type="ECO:0000256" key="1">
    <source>
        <dbReference type="SAM" id="SignalP"/>
    </source>
</evidence>
<feature type="chain" id="PRO_5002434464" description="Secreted protein" evidence="1">
    <location>
        <begin position="28"/>
        <end position="64"/>
    </location>
</feature>
<dbReference type="EMBL" id="GBXM01016829">
    <property type="protein sequence ID" value="JAH91748.1"/>
    <property type="molecule type" value="Transcribed_RNA"/>
</dbReference>
<evidence type="ECO:0000313" key="2">
    <source>
        <dbReference type="EMBL" id="JAH91748.1"/>
    </source>
</evidence>
<feature type="signal peptide" evidence="1">
    <location>
        <begin position="1"/>
        <end position="27"/>
    </location>
</feature>
<evidence type="ECO:0008006" key="3">
    <source>
        <dbReference type="Google" id="ProtNLM"/>
    </source>
</evidence>
<organism evidence="2">
    <name type="scientific">Anguilla anguilla</name>
    <name type="common">European freshwater eel</name>
    <name type="synonym">Muraena anguilla</name>
    <dbReference type="NCBI Taxonomy" id="7936"/>
    <lineage>
        <taxon>Eukaryota</taxon>
        <taxon>Metazoa</taxon>
        <taxon>Chordata</taxon>
        <taxon>Craniata</taxon>
        <taxon>Vertebrata</taxon>
        <taxon>Euteleostomi</taxon>
        <taxon>Actinopterygii</taxon>
        <taxon>Neopterygii</taxon>
        <taxon>Teleostei</taxon>
        <taxon>Anguilliformes</taxon>
        <taxon>Anguillidae</taxon>
        <taxon>Anguilla</taxon>
    </lineage>
</organism>
<sequence length="64" mass="7527">MYIVLCSFEHVFRFMTILLVRFFGSQCGSTLYELLCYCECFDSWALGYTRSHCSLLETEAKCFI</sequence>
<reference evidence="2" key="1">
    <citation type="submission" date="2014-11" db="EMBL/GenBank/DDBJ databases">
        <authorList>
            <person name="Amaro Gonzalez C."/>
        </authorList>
    </citation>
    <scope>NUCLEOTIDE SEQUENCE</scope>
</reference>
<keyword evidence="1" id="KW-0732">Signal</keyword>
<name>A0A0E9WQN5_ANGAN</name>
<accession>A0A0E9WQN5</accession>